<evidence type="ECO:0000256" key="5">
    <source>
        <dbReference type="ARBA" id="ARBA00023125"/>
    </source>
</evidence>
<organism evidence="8 9">
    <name type="scientific">Shewanella saliphila</name>
    <dbReference type="NCBI Taxonomy" id="2282698"/>
    <lineage>
        <taxon>Bacteria</taxon>
        <taxon>Pseudomonadati</taxon>
        <taxon>Pseudomonadota</taxon>
        <taxon>Gammaproteobacteria</taxon>
        <taxon>Alteromonadales</taxon>
        <taxon>Shewanellaceae</taxon>
        <taxon>Shewanella</taxon>
    </lineage>
</organism>
<evidence type="ECO:0000256" key="1">
    <source>
        <dbReference type="ARBA" id="ARBA00022649"/>
    </source>
</evidence>
<keyword evidence="5 6" id="KW-0238">DNA-binding</keyword>
<protein>
    <recommendedName>
        <fullName evidence="7">DarT domain-containing protein</fullName>
    </recommendedName>
</protein>
<evidence type="ECO:0000313" key="8">
    <source>
        <dbReference type="EMBL" id="GGP41932.1"/>
    </source>
</evidence>
<name>A0ABQ2Q2G5_9GAMM</name>
<keyword evidence="3 6" id="KW-0808">Transferase</keyword>
<comment type="caution">
    <text evidence="8">The sequence shown here is derived from an EMBL/GenBank/DDBJ whole genome shotgun (WGS) entry which is preliminary data.</text>
</comment>
<evidence type="ECO:0000256" key="6">
    <source>
        <dbReference type="PROSITE-ProRule" id="PRU01362"/>
    </source>
</evidence>
<keyword evidence="9" id="KW-1185">Reference proteome</keyword>
<dbReference type="InterPro" id="IPR029494">
    <property type="entry name" value="DarT"/>
</dbReference>
<evidence type="ECO:0000313" key="9">
    <source>
        <dbReference type="Proteomes" id="UP000654367"/>
    </source>
</evidence>
<feature type="binding site" evidence="6">
    <location>
        <position position="158"/>
    </location>
    <ligand>
        <name>NAD(+)</name>
        <dbReference type="ChEBI" id="CHEBI:57540"/>
    </ligand>
</feature>
<evidence type="ECO:0000256" key="4">
    <source>
        <dbReference type="ARBA" id="ARBA00022695"/>
    </source>
</evidence>
<feature type="domain" description="DarT" evidence="7">
    <location>
        <begin position="119"/>
        <end position="298"/>
    </location>
</feature>
<comment type="similarity">
    <text evidence="6">Belongs to the DarT ADP-ribosyltransferase family.</text>
</comment>
<dbReference type="Proteomes" id="UP000654367">
    <property type="component" value="Unassembled WGS sequence"/>
</dbReference>
<keyword evidence="2 6" id="KW-0328">Glycosyltransferase</keyword>
<comment type="caution">
    <text evidence="6">Lacks conserved residue(s) required for the propagation of feature annotation.</text>
</comment>
<evidence type="ECO:0000256" key="2">
    <source>
        <dbReference type="ARBA" id="ARBA00022676"/>
    </source>
</evidence>
<evidence type="ECO:0000259" key="7">
    <source>
        <dbReference type="PROSITE" id="PS52018"/>
    </source>
</evidence>
<gene>
    <name evidence="8" type="ORF">GCM10009409_06040</name>
</gene>
<proteinExistence type="inferred from homology"/>
<sequence>MDRNFVKIFNVINLMLSDKNAALEFVINELSFATKSSLVVRNFAKSSGITVVDEPPLLDLDSPNIVFSNLLVPLGAFQSTIELRLQLIEEVMKYHGLGKYGNQDIRERIRDICLERDITELIHFTKVQNVRSILDIGLNSKDYNGEIAKKHKVNDSGRFDYRTHMISLSVSYPNDKMFYKYRQIDTSQKWAVLSISPSVLWELECLFCPTNAANASISSASDESLYGFEALERLFFQQTNKSRLCYPYDSQAEVLVNSHIPSHYIQSIIVDQETDELAGLSLKPIINPFYYQNREYALNNKVL</sequence>
<evidence type="ECO:0000256" key="3">
    <source>
        <dbReference type="ARBA" id="ARBA00022679"/>
    </source>
</evidence>
<feature type="binding site" evidence="6">
    <location>
        <begin position="123"/>
        <end position="125"/>
    </location>
    <ligand>
        <name>NAD(+)</name>
        <dbReference type="ChEBI" id="CHEBI:57540"/>
    </ligand>
</feature>
<dbReference type="Pfam" id="PF14487">
    <property type="entry name" value="DarT"/>
    <property type="match status" value="1"/>
</dbReference>
<reference evidence="9" key="1">
    <citation type="journal article" date="2019" name="Int. J. Syst. Evol. Microbiol.">
        <title>The Global Catalogue of Microorganisms (GCM) 10K type strain sequencing project: providing services to taxonomists for standard genome sequencing and annotation.</title>
        <authorList>
            <consortium name="The Broad Institute Genomics Platform"/>
            <consortium name="The Broad Institute Genome Sequencing Center for Infectious Disease"/>
            <person name="Wu L."/>
            <person name="Ma J."/>
        </authorList>
    </citation>
    <scope>NUCLEOTIDE SEQUENCE [LARGE SCALE GENOMIC DNA]</scope>
    <source>
        <strain evidence="9">JCM 32304</strain>
    </source>
</reference>
<dbReference type="EMBL" id="BMQV01000003">
    <property type="protein sequence ID" value="GGP41932.1"/>
    <property type="molecule type" value="Genomic_DNA"/>
</dbReference>
<feature type="active site" description="Proton acceptor" evidence="6">
    <location>
        <position position="158"/>
    </location>
</feature>
<dbReference type="PROSITE" id="PS52018">
    <property type="entry name" value="DART"/>
    <property type="match status" value="1"/>
</dbReference>
<accession>A0ABQ2Q2G5</accession>
<keyword evidence="1 6" id="KW-1277">Toxin-antitoxin system</keyword>
<dbReference type="RefSeq" id="WP_188917116.1">
    <property type="nucleotide sequence ID" value="NZ_BMQV01000003.1"/>
</dbReference>
<keyword evidence="4 6" id="KW-0548">Nucleotidyltransferase</keyword>
<comment type="catalytic activity">
    <reaction evidence="6">
        <text>a thymidine in DNA + NAD(+) = an N-(ADP-alpha-D-ribosyl)-thymidine in DNA + nicotinamide + H(+)</text>
        <dbReference type="Rhea" id="RHEA:71651"/>
        <dbReference type="Rhea" id="RHEA-COMP:13556"/>
        <dbReference type="Rhea" id="RHEA-COMP:18051"/>
        <dbReference type="ChEBI" id="CHEBI:15378"/>
        <dbReference type="ChEBI" id="CHEBI:17154"/>
        <dbReference type="ChEBI" id="CHEBI:57540"/>
        <dbReference type="ChEBI" id="CHEBI:137386"/>
        <dbReference type="ChEBI" id="CHEBI:191199"/>
    </reaction>
</comment>
<feature type="active site" evidence="6">
    <location>
        <position position="253"/>
    </location>
</feature>